<dbReference type="OrthoDB" id="4579857at2759"/>
<dbReference type="AlphaFoldDB" id="B2B5F9"/>
<dbReference type="Gene3D" id="3.40.630.30">
    <property type="match status" value="1"/>
</dbReference>
<dbReference type="Proteomes" id="UP000001197">
    <property type="component" value="Chromosome 2"/>
</dbReference>
<dbReference type="PANTHER" id="PTHR42791:SF2">
    <property type="entry name" value="N-ACETYLTRANSFERASE DOMAIN-CONTAINING PROTEIN"/>
    <property type="match status" value="1"/>
</dbReference>
<reference evidence="3" key="4">
    <citation type="submission" date="2014-09" db="EMBL/GenBank/DDBJ databases">
        <title>Maintaining two mating types: Structure of the mating type locus and its role in heterokaryosis in Podospora anserina.</title>
        <authorList>
            <person name="Grognet P."/>
            <person name="Bidard F."/>
            <person name="Kuchly C."/>
            <person name="Chan Ho Tong L."/>
            <person name="Coppin E."/>
            <person name="Ait Benkhali J."/>
            <person name="Couloux A."/>
            <person name="Wincker P."/>
            <person name="Debuchy R."/>
            <person name="Silar P."/>
        </authorList>
    </citation>
    <scope>NUCLEOTIDE SEQUENCE</scope>
</reference>
<evidence type="ECO:0000313" key="4">
    <source>
        <dbReference type="Proteomes" id="UP000001197"/>
    </source>
</evidence>
<dbReference type="eggNOG" id="ENOG502SU8W">
    <property type="taxonomic scope" value="Eukaryota"/>
</dbReference>
<dbReference type="CDD" id="cd04301">
    <property type="entry name" value="NAT_SF"/>
    <property type="match status" value="1"/>
</dbReference>
<dbReference type="HOGENOM" id="CLU_072853_0_0_1"/>
<dbReference type="GO" id="GO:0016747">
    <property type="term" value="F:acyltransferase activity, transferring groups other than amino-acyl groups"/>
    <property type="evidence" value="ECO:0007669"/>
    <property type="project" value="InterPro"/>
</dbReference>
<accession>B2B5F9</accession>
<sequence length="320" mass="36379">MDFPPLGHLRIASPDDVPRISVVATAAFRYSPLFEWERPNHAKYPEDTLESYRAQFLDAIQSDDHIVLVREDAYLRDENNKTAAIIPDNTGWTAPKAGERVIVGVISIKLDPGSPHVGKLKSNNGNVTAFIAFIASLTPPISKSQQEFSSMVTNHCRYLATPHSLNRDLNQRHYDEWGLLSATAKRKNRVHRHSTISMIVVHPAYWRRGHGTQLATWARDLSRMDRIPQCVSAAPMSQCLFMSLGFREIDAIVAEGDKDDPRGVKTLLLEFGREYRGEPYQHMILRWIVKVTKDSLVGLVRWTQRTLNRMQVQGNEKGVW</sequence>
<reference evidence="4" key="3">
    <citation type="journal article" date="2014" name="Genetics">
        <title>Maintaining two mating types: Structure of the mating type locus and its role in heterokaryosis in Podospora anserina.</title>
        <authorList>
            <person name="Grognet P."/>
            <person name="Bidard F."/>
            <person name="Kuchly C."/>
            <person name="Tong L.C.H."/>
            <person name="Coppin E."/>
            <person name="Benkhali J.A."/>
            <person name="Couloux A."/>
            <person name="Wincker P."/>
            <person name="Debuchy R."/>
            <person name="Silar P."/>
        </authorList>
    </citation>
    <scope>GENOME REANNOTATION</scope>
    <source>
        <strain evidence="4">S / ATCC MYA-4624 / DSM 980 / FGSC 10383</strain>
    </source>
</reference>
<dbReference type="KEGG" id="pan:PODANSg8251"/>
<protein>
    <submittedName>
        <fullName evidence="2">Podospora anserina S mat+ genomic DNA chromosome 2, supercontig 2</fullName>
    </submittedName>
</protein>
<name>B2B5F9_PODAN</name>
<keyword evidence="4" id="KW-1185">Reference proteome</keyword>
<dbReference type="Pfam" id="PF00583">
    <property type="entry name" value="Acetyltransf_1"/>
    <property type="match status" value="1"/>
</dbReference>
<evidence type="ECO:0000313" key="3">
    <source>
        <dbReference type="EMBL" id="CDP25434.1"/>
    </source>
</evidence>
<dbReference type="RefSeq" id="XP_001911209.1">
    <property type="nucleotide sequence ID" value="XM_001911174.1"/>
</dbReference>
<dbReference type="InParanoid" id="B2B5F9"/>
<proteinExistence type="predicted"/>
<gene>
    <name evidence="2" type="ORF">PODANS_2_4540</name>
</gene>
<reference evidence="2 4" key="1">
    <citation type="journal article" date="2008" name="Genome Biol.">
        <title>The genome sequence of the model ascomycete fungus Podospora anserina.</title>
        <authorList>
            <person name="Espagne E."/>
            <person name="Lespinet O."/>
            <person name="Malagnac F."/>
            <person name="Da Silva C."/>
            <person name="Jaillon O."/>
            <person name="Porcel B.M."/>
            <person name="Couloux A."/>
            <person name="Aury J.-M."/>
            <person name="Segurens B."/>
            <person name="Poulain J."/>
            <person name="Anthouard V."/>
            <person name="Grossetete S."/>
            <person name="Khalili H."/>
            <person name="Coppin E."/>
            <person name="Dequard-Chablat M."/>
            <person name="Picard M."/>
            <person name="Contamine V."/>
            <person name="Arnaise S."/>
            <person name="Bourdais A."/>
            <person name="Berteaux-Lecellier V."/>
            <person name="Gautheret D."/>
            <person name="de Vries R.P."/>
            <person name="Battaglia E."/>
            <person name="Coutinho P.M."/>
            <person name="Danchin E.G.J."/>
            <person name="Henrissat B."/>
            <person name="El Khoury R."/>
            <person name="Sainsard-Chanet A."/>
            <person name="Boivin A."/>
            <person name="Pinan-Lucarre B."/>
            <person name="Sellem C.H."/>
            <person name="Debuchy R."/>
            <person name="Wincker P."/>
            <person name="Weissenbach J."/>
            <person name="Silar P."/>
        </authorList>
    </citation>
    <scope>NUCLEOTIDE SEQUENCE [LARGE SCALE GENOMIC DNA]</scope>
    <source>
        <strain evidence="4">S / ATCC MYA-4624 / DSM 980 / FGSC 10383</strain>
        <strain evidence="2">S mat+</strain>
    </source>
</reference>
<dbReference type="PANTHER" id="PTHR42791">
    <property type="entry name" value="GNAT FAMILY ACETYLTRANSFERASE"/>
    <property type="match status" value="1"/>
</dbReference>
<reference evidence="2" key="2">
    <citation type="submission" date="2008-07" db="EMBL/GenBank/DDBJ databases">
        <authorList>
            <person name="Genoscope - CEA"/>
        </authorList>
    </citation>
    <scope>NUCLEOTIDE SEQUENCE</scope>
    <source>
        <strain evidence="2">S mat+</strain>
    </source>
</reference>
<dbReference type="GeneID" id="6196628"/>
<dbReference type="InterPro" id="IPR052523">
    <property type="entry name" value="Trichothecene_AcTrans"/>
</dbReference>
<dbReference type="InterPro" id="IPR016181">
    <property type="entry name" value="Acyl_CoA_acyltransferase"/>
</dbReference>
<dbReference type="EMBL" id="CU640366">
    <property type="protein sequence ID" value="CAP73034.1"/>
    <property type="molecule type" value="Genomic_DNA"/>
</dbReference>
<dbReference type="EMBL" id="FO904937">
    <property type="protein sequence ID" value="CDP25434.1"/>
    <property type="molecule type" value="Genomic_DNA"/>
</dbReference>
<dbReference type="VEuPathDB" id="FungiDB:PODANS_2_4540"/>
<dbReference type="SUPFAM" id="SSF55729">
    <property type="entry name" value="Acyl-CoA N-acyltransferases (Nat)"/>
    <property type="match status" value="1"/>
</dbReference>
<evidence type="ECO:0000313" key="2">
    <source>
        <dbReference type="EMBL" id="CAP73034.1"/>
    </source>
</evidence>
<evidence type="ECO:0000259" key="1">
    <source>
        <dbReference type="Pfam" id="PF00583"/>
    </source>
</evidence>
<dbReference type="InterPro" id="IPR000182">
    <property type="entry name" value="GNAT_dom"/>
</dbReference>
<organism evidence="2">
    <name type="scientific">Podospora anserina (strain S / ATCC MYA-4624 / DSM 980 / FGSC 10383)</name>
    <name type="common">Pleurage anserina</name>
    <dbReference type="NCBI Taxonomy" id="515849"/>
    <lineage>
        <taxon>Eukaryota</taxon>
        <taxon>Fungi</taxon>
        <taxon>Dikarya</taxon>
        <taxon>Ascomycota</taxon>
        <taxon>Pezizomycotina</taxon>
        <taxon>Sordariomycetes</taxon>
        <taxon>Sordariomycetidae</taxon>
        <taxon>Sordariales</taxon>
        <taxon>Podosporaceae</taxon>
        <taxon>Podospora</taxon>
        <taxon>Podospora anserina</taxon>
    </lineage>
</organism>
<feature type="domain" description="N-acetyltransferase" evidence="1">
    <location>
        <begin position="190"/>
        <end position="223"/>
    </location>
</feature>